<keyword evidence="1" id="KW-0812">Transmembrane</keyword>
<accession>A0A223KST1</accession>
<keyword evidence="1" id="KW-0472">Membrane</keyword>
<keyword evidence="3" id="KW-1185">Reference proteome</keyword>
<organism evidence="2 3">
    <name type="scientific">Sutcliffiella cohnii</name>
    <dbReference type="NCBI Taxonomy" id="33932"/>
    <lineage>
        <taxon>Bacteria</taxon>
        <taxon>Bacillati</taxon>
        <taxon>Bacillota</taxon>
        <taxon>Bacilli</taxon>
        <taxon>Bacillales</taxon>
        <taxon>Bacillaceae</taxon>
        <taxon>Sutcliffiella</taxon>
    </lineage>
</organism>
<protein>
    <submittedName>
        <fullName evidence="2">Uncharacterized protein</fullName>
    </submittedName>
</protein>
<dbReference type="RefSeq" id="WP_066416452.1">
    <property type="nucleotide sequence ID" value="NZ_CP018866.1"/>
</dbReference>
<evidence type="ECO:0000313" key="3">
    <source>
        <dbReference type="Proteomes" id="UP000215224"/>
    </source>
</evidence>
<name>A0A223KST1_9BACI</name>
<dbReference type="AlphaFoldDB" id="A0A223KST1"/>
<evidence type="ECO:0000313" key="2">
    <source>
        <dbReference type="EMBL" id="AST92506.1"/>
    </source>
</evidence>
<dbReference type="KEGG" id="bcoh:BC6307_15000"/>
<sequence length="59" mass="6773">MDGVEVIISLVGFFIAIYLLSRVAHFFNNVKNKLNDIEKKLDDLIAFNEKQTNNNEKST</sequence>
<gene>
    <name evidence="2" type="ORF">BC6307_15000</name>
</gene>
<dbReference type="Proteomes" id="UP000215224">
    <property type="component" value="Chromosome"/>
</dbReference>
<proteinExistence type="predicted"/>
<dbReference type="STRING" id="1314751.GCA_001591425_02432"/>
<evidence type="ECO:0000256" key="1">
    <source>
        <dbReference type="SAM" id="Phobius"/>
    </source>
</evidence>
<reference evidence="2 3" key="1">
    <citation type="submission" date="2016-12" db="EMBL/GenBank/DDBJ databases">
        <title>The whole genome sequencing and assembly of Bacillus cohnii DSM 6307T strain.</title>
        <authorList>
            <person name="Lee Y.-J."/>
            <person name="Yi H."/>
            <person name="Bahn Y.-S."/>
            <person name="Kim J.F."/>
            <person name="Lee D.-W."/>
        </authorList>
    </citation>
    <scope>NUCLEOTIDE SEQUENCE [LARGE SCALE GENOMIC DNA]</scope>
    <source>
        <strain evidence="2 3">DSM 6307</strain>
    </source>
</reference>
<feature type="transmembrane region" description="Helical" evidence="1">
    <location>
        <begin position="6"/>
        <end position="24"/>
    </location>
</feature>
<dbReference type="EMBL" id="CP018866">
    <property type="protein sequence ID" value="AST92506.1"/>
    <property type="molecule type" value="Genomic_DNA"/>
</dbReference>
<keyword evidence="1" id="KW-1133">Transmembrane helix</keyword>